<dbReference type="Pfam" id="PF00891">
    <property type="entry name" value="Methyltransf_2"/>
    <property type="match status" value="1"/>
</dbReference>
<keyword evidence="1 5" id="KW-0489">Methyltransferase</keyword>
<comment type="caution">
    <text evidence="5">The sequence shown here is derived from an EMBL/GenBank/DDBJ whole genome shotgun (WGS) entry which is preliminary data.</text>
</comment>
<keyword evidence="2 5" id="KW-0808">Transferase</keyword>
<organism evidence="5 6">
    <name type="scientific">Microcystis aeruginosa NIES-2520</name>
    <dbReference type="NCBI Taxonomy" id="2303982"/>
    <lineage>
        <taxon>Bacteria</taxon>
        <taxon>Bacillati</taxon>
        <taxon>Cyanobacteriota</taxon>
        <taxon>Cyanophyceae</taxon>
        <taxon>Oscillatoriophycideae</taxon>
        <taxon>Chroococcales</taxon>
        <taxon>Microcystaceae</taxon>
        <taxon>Microcystis</taxon>
    </lineage>
</organism>
<dbReference type="EC" id="2.1.1.316" evidence="5"/>
<sequence length="155" mass="17253">MLGTILEQYPHLKGILFDEEYVIYHGQPTLEKYGIVDRCQTVGGSFFESVPSGGDGYLLKHIIHDWDDRRAIAILKNCCQALDSNGKVLVMEMVVPSGNNPSAAKILDLNMLVMCPGGKERTAEEFEELLSQAGLKLNRIIPTQEDICIIECVKK</sequence>
<evidence type="ECO:0000259" key="4">
    <source>
        <dbReference type="Pfam" id="PF00891"/>
    </source>
</evidence>
<evidence type="ECO:0000313" key="6">
    <source>
        <dbReference type="Proteomes" id="UP000324917"/>
    </source>
</evidence>
<dbReference type="Proteomes" id="UP000324917">
    <property type="component" value="Unassembled WGS sequence"/>
</dbReference>
<accession>A0A5A5RL38</accession>
<evidence type="ECO:0000256" key="3">
    <source>
        <dbReference type="ARBA" id="ARBA00022691"/>
    </source>
</evidence>
<evidence type="ECO:0000256" key="2">
    <source>
        <dbReference type="ARBA" id="ARBA00022679"/>
    </source>
</evidence>
<dbReference type="SUPFAM" id="SSF53335">
    <property type="entry name" value="S-adenosyl-L-methionine-dependent methyltransferases"/>
    <property type="match status" value="1"/>
</dbReference>
<keyword evidence="3" id="KW-0949">S-adenosyl-L-methionine</keyword>
<reference evidence="5 6" key="1">
    <citation type="submission" date="2018-09" db="EMBL/GenBank/DDBJ databases">
        <title>Evolutionary history of phycoerythrin pigmentation in the water bloom-forming cyanobacterium Microcystis aeruginosa.</title>
        <authorList>
            <person name="Tanabe Y."/>
            <person name="Tanabe Y."/>
            <person name="Yamaguchi H."/>
        </authorList>
    </citation>
    <scope>NUCLEOTIDE SEQUENCE [LARGE SCALE GENOMIC DNA]</scope>
    <source>
        <strain evidence="5 6">NIES-2520</strain>
    </source>
</reference>
<evidence type="ECO:0000313" key="5">
    <source>
        <dbReference type="EMBL" id="GCA73942.1"/>
    </source>
</evidence>
<dbReference type="PANTHER" id="PTHR43712:SF2">
    <property type="entry name" value="O-METHYLTRANSFERASE CICE"/>
    <property type="match status" value="1"/>
</dbReference>
<dbReference type="PROSITE" id="PS51683">
    <property type="entry name" value="SAM_OMT_II"/>
    <property type="match status" value="1"/>
</dbReference>
<evidence type="ECO:0000256" key="1">
    <source>
        <dbReference type="ARBA" id="ARBA00022603"/>
    </source>
</evidence>
<feature type="domain" description="O-methyltransferase C-terminal" evidence="4">
    <location>
        <begin position="4"/>
        <end position="135"/>
    </location>
</feature>
<dbReference type="InterPro" id="IPR016461">
    <property type="entry name" value="COMT-like"/>
</dbReference>
<dbReference type="InterPro" id="IPR001077">
    <property type="entry name" value="COMT_C"/>
</dbReference>
<gene>
    <name evidence="5" type="primary">mmcR</name>
    <name evidence="5" type="ORF">MiTe_00762</name>
</gene>
<dbReference type="PANTHER" id="PTHR43712">
    <property type="entry name" value="PUTATIVE (AFU_ORTHOLOGUE AFUA_4G14580)-RELATED"/>
    <property type="match status" value="1"/>
</dbReference>
<name>A0A5A5RL38_MICAE</name>
<dbReference type="GO" id="GO:0008171">
    <property type="term" value="F:O-methyltransferase activity"/>
    <property type="evidence" value="ECO:0007669"/>
    <property type="project" value="InterPro"/>
</dbReference>
<dbReference type="GO" id="GO:0032259">
    <property type="term" value="P:methylation"/>
    <property type="evidence" value="ECO:0007669"/>
    <property type="project" value="UniProtKB-KW"/>
</dbReference>
<dbReference type="InterPro" id="IPR029063">
    <property type="entry name" value="SAM-dependent_MTases_sf"/>
</dbReference>
<dbReference type="EMBL" id="BHVP01000009">
    <property type="protein sequence ID" value="GCA73942.1"/>
    <property type="molecule type" value="Genomic_DNA"/>
</dbReference>
<dbReference type="AlphaFoldDB" id="A0A5A5RL38"/>
<dbReference type="Gene3D" id="3.40.50.150">
    <property type="entry name" value="Vaccinia Virus protein VP39"/>
    <property type="match status" value="1"/>
</dbReference>
<protein>
    <submittedName>
        <fullName evidence="5">Mitomycin biosynthesis 6-O-methyltransferase</fullName>
        <ecNumber evidence="5">2.1.1.316</ecNumber>
    </submittedName>
</protein>
<proteinExistence type="predicted"/>